<accession>A0A0H3NPW2</accession>
<evidence type="ECO:0000313" key="2">
    <source>
        <dbReference type="Proteomes" id="UP000008084"/>
    </source>
</evidence>
<name>A0A0H3NPW2_YERE1</name>
<organism evidence="1 2">
    <name type="scientific">Yersinia enterocolitica subsp. palearctica serotype O:3 (strain DSM 13030 / CIP 106945 / Y11)</name>
    <dbReference type="NCBI Taxonomy" id="930944"/>
    <lineage>
        <taxon>Bacteria</taxon>
        <taxon>Pseudomonadati</taxon>
        <taxon>Pseudomonadota</taxon>
        <taxon>Gammaproteobacteria</taxon>
        <taxon>Enterobacterales</taxon>
        <taxon>Yersiniaceae</taxon>
        <taxon>Yersinia</taxon>
    </lineage>
</organism>
<dbReference type="KEGG" id="yey:Y11_10271"/>
<reference evidence="1 2" key="1">
    <citation type="journal article" date="2011" name="J. Bacteriol.">
        <title>Complete genome sequence of Yersinia enterocolitica subsp. palearctica serogroup O:3.</title>
        <authorList>
            <person name="Batzilla J."/>
            <person name="Hoper D."/>
            <person name="Antonenka U."/>
            <person name="Heesemann J."/>
            <person name="Rakin A."/>
        </authorList>
    </citation>
    <scope>NUCLEOTIDE SEQUENCE [LARGE SCALE GENOMIC DNA]</scope>
    <source>
        <strain evidence="2">DSM 13030 / CIP 106945 / Y11</strain>
    </source>
</reference>
<dbReference type="AlphaFoldDB" id="A0A0H3NPW2"/>
<dbReference type="EMBL" id="FR729477">
    <property type="protein sequence ID" value="CBY27154.1"/>
    <property type="molecule type" value="Genomic_DNA"/>
</dbReference>
<dbReference type="Proteomes" id="UP000008084">
    <property type="component" value="Chromosome"/>
</dbReference>
<proteinExistence type="predicted"/>
<dbReference type="PATRIC" id="fig|930944.6.peg.1015"/>
<sequence length="48" mass="5255">MSNIYQDSQTQALRGQVDACGRQYTQPSGDNIGAAFYPIQTKCNTPES</sequence>
<evidence type="ECO:0000313" key="1">
    <source>
        <dbReference type="EMBL" id="CBY27154.1"/>
    </source>
</evidence>
<gene>
    <name evidence="1" type="ordered locus">Y11_10271</name>
</gene>
<protein>
    <submittedName>
        <fullName evidence="1">Uncharacterized protein</fullName>
    </submittedName>
</protein>
<dbReference type="HOGENOM" id="CLU_3159580_0_0_6"/>